<dbReference type="EMBL" id="FNUK01000001">
    <property type="protein sequence ID" value="SEF42251.1"/>
    <property type="molecule type" value="Genomic_DNA"/>
</dbReference>
<dbReference type="Proteomes" id="UP000242850">
    <property type="component" value="Unassembled WGS sequence"/>
</dbReference>
<reference evidence="2" key="1">
    <citation type="submission" date="2016-10" db="EMBL/GenBank/DDBJ databases">
        <authorList>
            <person name="Varghese N."/>
            <person name="Submissions S."/>
        </authorList>
    </citation>
    <scope>NUCLEOTIDE SEQUENCE [LARGE SCALE GENOMIC DNA]</scope>
    <source>
        <strain evidence="2">DSM 5463</strain>
    </source>
</reference>
<keyword evidence="2" id="KW-1185">Reference proteome</keyword>
<dbReference type="AlphaFoldDB" id="A0A1H5RXM6"/>
<proteinExistence type="predicted"/>
<accession>A0A1H5RXM6</accession>
<protein>
    <submittedName>
        <fullName evidence="1">Uncharacterized protein</fullName>
    </submittedName>
</protein>
<dbReference type="RefSeq" id="WP_103895245.1">
    <property type="nucleotide sequence ID" value="NZ_FNUK01000001.1"/>
</dbReference>
<gene>
    <name evidence="1" type="ORF">SAMN05660865_00225</name>
</gene>
<evidence type="ECO:0000313" key="1">
    <source>
        <dbReference type="EMBL" id="SEF42251.1"/>
    </source>
</evidence>
<evidence type="ECO:0000313" key="2">
    <source>
        <dbReference type="Proteomes" id="UP000242850"/>
    </source>
</evidence>
<dbReference type="OrthoDB" id="9901270at2"/>
<name>A0A1H5RXM6_9CLOT</name>
<organism evidence="1 2">
    <name type="scientific">Caloramator fervidus</name>
    <dbReference type="NCBI Taxonomy" id="29344"/>
    <lineage>
        <taxon>Bacteria</taxon>
        <taxon>Bacillati</taxon>
        <taxon>Bacillota</taxon>
        <taxon>Clostridia</taxon>
        <taxon>Eubacteriales</taxon>
        <taxon>Clostridiaceae</taxon>
        <taxon>Caloramator</taxon>
    </lineage>
</organism>
<sequence length="71" mass="8375">MLNKVAFNNFIEKTLQEKGLEYSEKTTTNLTEREEKILKEILYKERSLLKESKTSEAKYISIDDLEALFKV</sequence>